<name>A0A8X6H298_TRICU</name>
<dbReference type="EMBL" id="BMAO01030097">
    <property type="protein sequence ID" value="GFQ65717.1"/>
    <property type="molecule type" value="Genomic_DNA"/>
</dbReference>
<dbReference type="AlphaFoldDB" id="A0A8X6H298"/>
<protein>
    <submittedName>
        <fullName evidence="1">Uncharacterized protein</fullName>
    </submittedName>
</protein>
<keyword evidence="2" id="KW-1185">Reference proteome</keyword>
<reference evidence="1" key="1">
    <citation type="submission" date="2020-07" db="EMBL/GenBank/DDBJ databases">
        <title>Multicomponent nature underlies the extraordinary mechanical properties of spider dragline silk.</title>
        <authorList>
            <person name="Kono N."/>
            <person name="Nakamura H."/>
            <person name="Mori M."/>
            <person name="Yoshida Y."/>
            <person name="Ohtoshi R."/>
            <person name="Malay A.D."/>
            <person name="Moran D.A.P."/>
            <person name="Tomita M."/>
            <person name="Numata K."/>
            <person name="Arakawa K."/>
        </authorList>
    </citation>
    <scope>NUCLEOTIDE SEQUENCE</scope>
</reference>
<evidence type="ECO:0000313" key="2">
    <source>
        <dbReference type="Proteomes" id="UP000887116"/>
    </source>
</evidence>
<organism evidence="1 2">
    <name type="scientific">Trichonephila clavata</name>
    <name type="common">Joro spider</name>
    <name type="synonym">Nephila clavata</name>
    <dbReference type="NCBI Taxonomy" id="2740835"/>
    <lineage>
        <taxon>Eukaryota</taxon>
        <taxon>Metazoa</taxon>
        <taxon>Ecdysozoa</taxon>
        <taxon>Arthropoda</taxon>
        <taxon>Chelicerata</taxon>
        <taxon>Arachnida</taxon>
        <taxon>Araneae</taxon>
        <taxon>Araneomorphae</taxon>
        <taxon>Entelegynae</taxon>
        <taxon>Araneoidea</taxon>
        <taxon>Nephilidae</taxon>
        <taxon>Trichonephila</taxon>
    </lineage>
</organism>
<proteinExistence type="predicted"/>
<dbReference type="Proteomes" id="UP000887116">
    <property type="component" value="Unassembled WGS sequence"/>
</dbReference>
<gene>
    <name evidence="1" type="ORF">TNCT_22331</name>
</gene>
<feature type="non-terminal residue" evidence="1">
    <location>
        <position position="23"/>
    </location>
</feature>
<comment type="caution">
    <text evidence="1">The sequence shown here is derived from an EMBL/GenBank/DDBJ whole genome shotgun (WGS) entry which is preliminary data.</text>
</comment>
<evidence type="ECO:0000313" key="1">
    <source>
        <dbReference type="EMBL" id="GFQ65717.1"/>
    </source>
</evidence>
<accession>A0A8X6H298</accession>
<sequence>QGIKGIQDVGACASDVHYPWNCT</sequence>